<keyword evidence="3" id="KW-1185">Reference proteome</keyword>
<dbReference type="Proteomes" id="UP000010321">
    <property type="component" value="Unassembled WGS sequence"/>
</dbReference>
<dbReference type="EMBL" id="AFBM01000023">
    <property type="protein sequence ID" value="EGF51198.1"/>
    <property type="molecule type" value="Genomic_DNA"/>
</dbReference>
<dbReference type="Gene3D" id="3.40.50.1110">
    <property type="entry name" value="SGNH hydrolase"/>
    <property type="match status" value="1"/>
</dbReference>
<feature type="transmembrane region" description="Helical" evidence="1">
    <location>
        <begin position="48"/>
        <end position="73"/>
    </location>
</feature>
<dbReference type="CDD" id="cd01825">
    <property type="entry name" value="SGNH_hydrolase_peri1"/>
    <property type="match status" value="1"/>
</dbReference>
<dbReference type="InterPro" id="IPR036514">
    <property type="entry name" value="SGNH_hydro_sf"/>
</dbReference>
<evidence type="ECO:0000256" key="1">
    <source>
        <dbReference type="SAM" id="Phobius"/>
    </source>
</evidence>
<keyword evidence="1" id="KW-1133">Transmembrane helix</keyword>
<organism evidence="2 3">
    <name type="scientific">Bacteroides clarus YIT 12056</name>
    <dbReference type="NCBI Taxonomy" id="762984"/>
    <lineage>
        <taxon>Bacteria</taxon>
        <taxon>Pseudomonadati</taxon>
        <taxon>Bacteroidota</taxon>
        <taxon>Bacteroidia</taxon>
        <taxon>Bacteroidales</taxon>
        <taxon>Bacteroidaceae</taxon>
        <taxon>Bacteroides</taxon>
    </lineage>
</organism>
<name>A0ABN0CN10_9BACE</name>
<keyword evidence="1" id="KW-0472">Membrane</keyword>
<proteinExistence type="predicted"/>
<sequence>MNGSYPHGKKIFPVRIILFCGKIFIFIRFSIFAPGLVMEKSVLKHTGWLMLIVVALLLLMSLLPGATIGRYVLRRVDILGDVRPVPEVVSEPDSLLPPPPTVKPAFVDTCRSGMTCIEDYSDSTLRGMTPFYRALDELATHPRLVRVAYFGDSFIEADILTADLRAMLQERYGGCGVGFVTITSMTNGYRPTVRHNFSGWQSHSVMDSVFFDRSKQGISGHYFIPHPGAYVELRGQKNYASRLDTCEHASIFFYNKGEVTLSASVNKGEPQTETFPPTGELREMDVTGHIGSVRWKVESADSTLFYGLAMDGTQGIIVDNFSLRGSSGLSLRSVPVWMMREFNEQRPYDLIILQYGLNVATERGRNYDRYRDGMATTIAHLKNAFPQAGILIVSVGDREYKTEEGDLRTMPGIKNLVRYQQNLAADSGVAFWNMFEAMGGEGSMADMVHAKPSLANYDYTHINFRGGRHLAGLLYEALIYGKEQYDRRRAYEAEP</sequence>
<accession>A0ABN0CN10</accession>
<evidence type="ECO:0000313" key="3">
    <source>
        <dbReference type="Proteomes" id="UP000010321"/>
    </source>
</evidence>
<gene>
    <name evidence="2" type="ORF">HMPREF9445_02194</name>
</gene>
<keyword evidence="1" id="KW-0812">Transmembrane</keyword>
<feature type="transmembrane region" description="Helical" evidence="1">
    <location>
        <begin position="12"/>
        <end position="36"/>
    </location>
</feature>
<comment type="caution">
    <text evidence="2">The sequence shown here is derived from an EMBL/GenBank/DDBJ whole genome shotgun (WGS) entry which is preliminary data.</text>
</comment>
<dbReference type="SUPFAM" id="SSF52266">
    <property type="entry name" value="SGNH hydrolase"/>
    <property type="match status" value="1"/>
</dbReference>
<evidence type="ECO:0008006" key="4">
    <source>
        <dbReference type="Google" id="ProtNLM"/>
    </source>
</evidence>
<evidence type="ECO:0000313" key="2">
    <source>
        <dbReference type="EMBL" id="EGF51198.1"/>
    </source>
</evidence>
<reference evidence="2 3" key="1">
    <citation type="submission" date="2011-02" db="EMBL/GenBank/DDBJ databases">
        <authorList>
            <person name="Weinstock G."/>
            <person name="Sodergren E."/>
            <person name="Clifton S."/>
            <person name="Fulton L."/>
            <person name="Fulton B."/>
            <person name="Courtney L."/>
            <person name="Fronick C."/>
            <person name="Harrison M."/>
            <person name="Strong C."/>
            <person name="Farmer C."/>
            <person name="Delahaunty K."/>
            <person name="Markovic C."/>
            <person name="Hall O."/>
            <person name="Minx P."/>
            <person name="Tomlinson C."/>
            <person name="Mitreva M."/>
            <person name="Hou S."/>
            <person name="Chen J."/>
            <person name="Wollam A."/>
            <person name="Pepin K.H."/>
            <person name="Johnson M."/>
            <person name="Bhonagiri V."/>
            <person name="Zhang X."/>
            <person name="Suruliraj S."/>
            <person name="Warren W."/>
            <person name="Chinwalla A."/>
            <person name="Mardis E.R."/>
            <person name="Wilson R.K."/>
        </authorList>
    </citation>
    <scope>NUCLEOTIDE SEQUENCE [LARGE SCALE GENOMIC DNA]</scope>
    <source>
        <strain evidence="2 3">YIT 12056</strain>
    </source>
</reference>
<dbReference type="Gene3D" id="2.60.120.1360">
    <property type="match status" value="1"/>
</dbReference>
<protein>
    <recommendedName>
        <fullName evidence="4">SGNH hydrolase-type esterase domain-containing protein</fullName>
    </recommendedName>
</protein>